<dbReference type="Proteomes" id="UP000781958">
    <property type="component" value="Unassembled WGS sequence"/>
</dbReference>
<dbReference type="SUPFAM" id="SSF46565">
    <property type="entry name" value="Chaperone J-domain"/>
    <property type="match status" value="1"/>
</dbReference>
<name>A0ABS4SSE2_9PROT</name>
<evidence type="ECO:0000313" key="4">
    <source>
        <dbReference type="Proteomes" id="UP000781958"/>
    </source>
</evidence>
<gene>
    <name evidence="3" type="ORF">J2851_005294</name>
</gene>
<comment type="caution">
    <text evidence="3">The sequence shown here is derived from an EMBL/GenBank/DDBJ whole genome shotgun (WGS) entry which is preliminary data.</text>
</comment>
<evidence type="ECO:0000256" key="1">
    <source>
        <dbReference type="SAM" id="Coils"/>
    </source>
</evidence>
<protein>
    <recommendedName>
        <fullName evidence="5">J domain-containing protein</fullName>
    </recommendedName>
</protein>
<dbReference type="InterPro" id="IPR036869">
    <property type="entry name" value="J_dom_sf"/>
</dbReference>
<evidence type="ECO:0000256" key="2">
    <source>
        <dbReference type="SAM" id="MobiDB-lite"/>
    </source>
</evidence>
<keyword evidence="1" id="KW-0175">Coiled coil</keyword>
<evidence type="ECO:0008006" key="5">
    <source>
        <dbReference type="Google" id="ProtNLM"/>
    </source>
</evidence>
<dbReference type="RefSeq" id="WP_209770005.1">
    <property type="nucleotide sequence ID" value="NZ_JAGINP010000022.1"/>
</dbReference>
<keyword evidence="4" id="KW-1185">Reference proteome</keyword>
<proteinExistence type="predicted"/>
<accession>A0ABS4SSE2</accession>
<reference evidence="3 4" key="1">
    <citation type="submission" date="2021-03" db="EMBL/GenBank/DDBJ databases">
        <title>Genomic Encyclopedia of Type Strains, Phase III (KMG-III): the genomes of soil and plant-associated and newly described type strains.</title>
        <authorList>
            <person name="Whitman W."/>
        </authorList>
    </citation>
    <scope>NUCLEOTIDE SEQUENCE [LARGE SCALE GENOMIC DNA]</scope>
    <source>
        <strain evidence="3 4">IMMIB AFH-6</strain>
    </source>
</reference>
<organism evidence="3 4">
    <name type="scientific">Azospirillum rugosum</name>
    <dbReference type="NCBI Taxonomy" id="416170"/>
    <lineage>
        <taxon>Bacteria</taxon>
        <taxon>Pseudomonadati</taxon>
        <taxon>Pseudomonadota</taxon>
        <taxon>Alphaproteobacteria</taxon>
        <taxon>Rhodospirillales</taxon>
        <taxon>Azospirillaceae</taxon>
        <taxon>Azospirillum</taxon>
    </lineage>
</organism>
<dbReference type="EMBL" id="JAGINP010000022">
    <property type="protein sequence ID" value="MBP2295484.1"/>
    <property type="molecule type" value="Genomic_DNA"/>
</dbReference>
<feature type="region of interest" description="Disordered" evidence="2">
    <location>
        <begin position="138"/>
        <end position="163"/>
    </location>
</feature>
<sequence length="231" mass="24532">MATARLIRNLLRLVFRRSATLAGDAWTGRSWRREGSYGSADAAAMAARCRRELAAARAERQSRVADLLRYGEAREVLVAREAAAPPGAEKEALRRSLSRLDDTLTAWFEELDRLEARIAALDSDLAFYAALAGEEMGASPGGASGNAGGASGGTGREQARPASDPDLARHLAALGLSAMPANLPELKAAYRARLKAVHPDLGPQTDPRAATEATAAATVAFAELRKHFVRA</sequence>
<feature type="coiled-coil region" evidence="1">
    <location>
        <begin position="97"/>
        <end position="131"/>
    </location>
</feature>
<feature type="compositionally biased region" description="Gly residues" evidence="2">
    <location>
        <begin position="139"/>
        <end position="155"/>
    </location>
</feature>
<evidence type="ECO:0000313" key="3">
    <source>
        <dbReference type="EMBL" id="MBP2295484.1"/>
    </source>
</evidence>